<dbReference type="Gene3D" id="3.90.550.10">
    <property type="entry name" value="Spore Coat Polysaccharide Biosynthesis Protein SpsA, Chain A"/>
    <property type="match status" value="1"/>
</dbReference>
<evidence type="ECO:0000313" key="3">
    <source>
        <dbReference type="Proteomes" id="UP000094112"/>
    </source>
</evidence>
<dbReference type="GO" id="GO:0000009">
    <property type="term" value="F:alpha-1,6-mannosyltransferase activity"/>
    <property type="evidence" value="ECO:0007669"/>
    <property type="project" value="TreeGrafter"/>
</dbReference>
<dbReference type="GO" id="GO:0006487">
    <property type="term" value="P:protein N-linked glycosylation"/>
    <property type="evidence" value="ECO:0007669"/>
    <property type="project" value="TreeGrafter"/>
</dbReference>
<evidence type="ECO:0000313" key="2">
    <source>
        <dbReference type="EMBL" id="ODQ57226.1"/>
    </source>
</evidence>
<evidence type="ECO:0000256" key="1">
    <source>
        <dbReference type="ARBA" id="ARBA00037964"/>
    </source>
</evidence>
<dbReference type="GO" id="GO:0000136">
    <property type="term" value="C:mannan polymerase complex"/>
    <property type="evidence" value="ECO:0007669"/>
    <property type="project" value="TreeGrafter"/>
</dbReference>
<gene>
    <name evidence="2" type="ORF">WICANDRAFT_16678</name>
</gene>
<proteinExistence type="inferred from homology"/>
<dbReference type="GeneID" id="30197951"/>
<comment type="similarity">
    <text evidence="1">Belongs to the ANP1/MMN9/VAN1 family.</text>
</comment>
<dbReference type="Proteomes" id="UP000094112">
    <property type="component" value="Unassembled WGS sequence"/>
</dbReference>
<dbReference type="EMBL" id="KV454214">
    <property type="protein sequence ID" value="ODQ57226.1"/>
    <property type="molecule type" value="Genomic_DNA"/>
</dbReference>
<dbReference type="AlphaFoldDB" id="A0A1E3NVR3"/>
<keyword evidence="3" id="KW-1185">Reference proteome</keyword>
<dbReference type="RefSeq" id="XP_019036433.1">
    <property type="nucleotide sequence ID" value="XM_019180705.1"/>
</dbReference>
<dbReference type="InterPro" id="IPR029044">
    <property type="entry name" value="Nucleotide-diphossugar_trans"/>
</dbReference>
<keyword evidence="2" id="KW-0808">Transferase</keyword>
<protein>
    <submittedName>
        <fullName evidence="2">Glycosyltransferase family 62 protein</fullName>
    </submittedName>
</protein>
<accession>A0A1E3NVR3</accession>
<feature type="non-terminal residue" evidence="2">
    <location>
        <position position="1"/>
    </location>
</feature>
<sequence>LIVLSVIGHSESYGPKRTFQDFLELLASLEYDWNTATLGLLVGQQEEYDNIISYLDKYESESSFSKIVVINSIYIEKSNTIDRGSRHNDNIQKERRRNISKSRNFLVTNAISDESFTFFLDSDMVKIPKDMVKVFLGTKKDVIVPRIAKGAAIENYDFNSWRGRRIKPTAEEDKKMDTDPNYYFVPRPDGAHHLHEIMHMKDKYKHNGEQSFLVELDAVGGAILWVKSEIFKQGVMFPPYYIIGTKWEREGYDGIETEGLCYQAKMIGYSCWGMPNYVAHH</sequence>
<dbReference type="GO" id="GO:0000032">
    <property type="term" value="P:cell wall mannoprotein biosynthetic process"/>
    <property type="evidence" value="ECO:0007669"/>
    <property type="project" value="TreeGrafter"/>
</dbReference>
<dbReference type="InterPro" id="IPR052086">
    <property type="entry name" value="Mannan_Polymerase_Subunit"/>
</dbReference>
<dbReference type="Pfam" id="PF03452">
    <property type="entry name" value="Anp1"/>
    <property type="match status" value="1"/>
</dbReference>
<dbReference type="PANTHER" id="PTHR43083:SF6">
    <property type="entry name" value="MANNAN POLYMERASE COMPLEXES SUBUNIT MNN9"/>
    <property type="match status" value="1"/>
</dbReference>
<dbReference type="STRING" id="683960.A0A1E3NVR3"/>
<dbReference type="PANTHER" id="PTHR43083">
    <property type="entry name" value="MANNAN POLYMERASE II"/>
    <property type="match status" value="1"/>
</dbReference>
<dbReference type="OrthoDB" id="204164at2759"/>
<organism evidence="2 3">
    <name type="scientific">Wickerhamomyces anomalus (strain ATCC 58044 / CBS 1984 / NCYC 433 / NRRL Y-366-8)</name>
    <name type="common">Yeast</name>
    <name type="synonym">Hansenula anomala</name>
    <dbReference type="NCBI Taxonomy" id="683960"/>
    <lineage>
        <taxon>Eukaryota</taxon>
        <taxon>Fungi</taxon>
        <taxon>Dikarya</taxon>
        <taxon>Ascomycota</taxon>
        <taxon>Saccharomycotina</taxon>
        <taxon>Saccharomycetes</taxon>
        <taxon>Phaffomycetales</taxon>
        <taxon>Wickerhamomycetaceae</taxon>
        <taxon>Wickerhamomyces</taxon>
    </lineage>
</organism>
<reference evidence="2 3" key="1">
    <citation type="journal article" date="2016" name="Proc. Natl. Acad. Sci. U.S.A.">
        <title>Comparative genomics of biotechnologically important yeasts.</title>
        <authorList>
            <person name="Riley R."/>
            <person name="Haridas S."/>
            <person name="Wolfe K.H."/>
            <person name="Lopes M.R."/>
            <person name="Hittinger C.T."/>
            <person name="Goeker M."/>
            <person name="Salamov A.A."/>
            <person name="Wisecaver J.H."/>
            <person name="Long T.M."/>
            <person name="Calvey C.H."/>
            <person name="Aerts A.L."/>
            <person name="Barry K.W."/>
            <person name="Choi C."/>
            <person name="Clum A."/>
            <person name="Coughlan A.Y."/>
            <person name="Deshpande S."/>
            <person name="Douglass A.P."/>
            <person name="Hanson S.J."/>
            <person name="Klenk H.-P."/>
            <person name="LaButti K.M."/>
            <person name="Lapidus A."/>
            <person name="Lindquist E.A."/>
            <person name="Lipzen A.M."/>
            <person name="Meier-Kolthoff J.P."/>
            <person name="Ohm R.A."/>
            <person name="Otillar R.P."/>
            <person name="Pangilinan J.L."/>
            <person name="Peng Y."/>
            <person name="Rokas A."/>
            <person name="Rosa C.A."/>
            <person name="Scheuner C."/>
            <person name="Sibirny A.A."/>
            <person name="Slot J.C."/>
            <person name="Stielow J.B."/>
            <person name="Sun H."/>
            <person name="Kurtzman C.P."/>
            <person name="Blackwell M."/>
            <person name="Grigoriev I.V."/>
            <person name="Jeffries T.W."/>
        </authorList>
    </citation>
    <scope>NUCLEOTIDE SEQUENCE [LARGE SCALE GENOMIC DNA]</scope>
    <source>
        <strain evidence="3">ATCC 58044 / CBS 1984 / NCYC 433 / NRRL Y-366-8</strain>
    </source>
</reference>
<name>A0A1E3NVR3_WICAA</name>
<feature type="non-terminal residue" evidence="2">
    <location>
        <position position="281"/>
    </location>
</feature>